<keyword evidence="2" id="KW-1185">Reference proteome</keyword>
<dbReference type="Proteomes" id="UP001597469">
    <property type="component" value="Unassembled WGS sequence"/>
</dbReference>
<organism evidence="1 2">
    <name type="scientific">Spirosoma soli</name>
    <dbReference type="NCBI Taxonomy" id="1770529"/>
    <lineage>
        <taxon>Bacteria</taxon>
        <taxon>Pseudomonadati</taxon>
        <taxon>Bacteroidota</taxon>
        <taxon>Cytophagia</taxon>
        <taxon>Cytophagales</taxon>
        <taxon>Cytophagaceae</taxon>
        <taxon>Spirosoma</taxon>
    </lineage>
</organism>
<dbReference type="RefSeq" id="WP_381522602.1">
    <property type="nucleotide sequence ID" value="NZ_JBHULN010000006.1"/>
</dbReference>
<dbReference type="EMBL" id="JBHULN010000006">
    <property type="protein sequence ID" value="MFD2571237.1"/>
    <property type="molecule type" value="Genomic_DNA"/>
</dbReference>
<sequence length="201" mass="22374">MAYRNFRFADLSQQFGIRQTTGPLFSAKPALVEPSAFLLESIRLARTTPLTTEKAVSEALVFPVLREIKIRNADLVELFSGENLEADRQRGLNGECDFIFTKTPGAVELQAPILTITEAKRGDIENPRSLAQAAAQLCGARIFNQNHGQPVEMMYGFCTSGYEWVALQLTDSIVTIDSERYSIQNLPQLLGILQHVLDLSR</sequence>
<accession>A0ABW5M6D3</accession>
<comment type="caution">
    <text evidence="1">The sequence shown here is derived from an EMBL/GenBank/DDBJ whole genome shotgun (WGS) entry which is preliminary data.</text>
</comment>
<evidence type="ECO:0000313" key="1">
    <source>
        <dbReference type="EMBL" id="MFD2571237.1"/>
    </source>
</evidence>
<name>A0ABW5M6D3_9BACT</name>
<gene>
    <name evidence="1" type="ORF">ACFSUS_11380</name>
</gene>
<protein>
    <recommendedName>
        <fullName evidence="3">Restriction endonuclease subunit R</fullName>
    </recommendedName>
</protein>
<evidence type="ECO:0000313" key="2">
    <source>
        <dbReference type="Proteomes" id="UP001597469"/>
    </source>
</evidence>
<proteinExistence type="predicted"/>
<reference evidence="2" key="1">
    <citation type="journal article" date="2019" name="Int. J. Syst. Evol. Microbiol.">
        <title>The Global Catalogue of Microorganisms (GCM) 10K type strain sequencing project: providing services to taxonomists for standard genome sequencing and annotation.</title>
        <authorList>
            <consortium name="The Broad Institute Genomics Platform"/>
            <consortium name="The Broad Institute Genome Sequencing Center for Infectious Disease"/>
            <person name="Wu L."/>
            <person name="Ma J."/>
        </authorList>
    </citation>
    <scope>NUCLEOTIDE SEQUENCE [LARGE SCALE GENOMIC DNA]</scope>
    <source>
        <strain evidence="2">KCTC 42805</strain>
    </source>
</reference>
<evidence type="ECO:0008006" key="3">
    <source>
        <dbReference type="Google" id="ProtNLM"/>
    </source>
</evidence>